<keyword evidence="1" id="KW-0732">Signal</keyword>
<dbReference type="Proteomes" id="UP000307507">
    <property type="component" value="Unassembled WGS sequence"/>
</dbReference>
<organism evidence="2 3">
    <name type="scientific">Flavobacterium supellecticarium</name>
    <dbReference type="NCBI Taxonomy" id="2565924"/>
    <lineage>
        <taxon>Bacteria</taxon>
        <taxon>Pseudomonadati</taxon>
        <taxon>Bacteroidota</taxon>
        <taxon>Flavobacteriia</taxon>
        <taxon>Flavobacteriales</taxon>
        <taxon>Flavobacteriaceae</taxon>
        <taxon>Flavobacterium</taxon>
    </lineage>
</organism>
<evidence type="ECO:0000313" key="2">
    <source>
        <dbReference type="EMBL" id="THF51750.1"/>
    </source>
</evidence>
<accession>A0A4V3W8L3</accession>
<dbReference type="SUPFAM" id="SSF88713">
    <property type="entry name" value="Glycoside hydrolase/deacetylase"/>
    <property type="match status" value="1"/>
</dbReference>
<feature type="chain" id="PRO_5020256937" evidence="1">
    <location>
        <begin position="21"/>
        <end position="323"/>
    </location>
</feature>
<evidence type="ECO:0000256" key="1">
    <source>
        <dbReference type="SAM" id="SignalP"/>
    </source>
</evidence>
<sequence length="323" mass="36565">MPLKHLFQILLYLFVSSANAQSDVRQYTRYTGYGQFNREDLIVLRRFQQNGQLQYLTVNCTTLEPRIVPATALQVQTASWETLKKQFKDTPYLKALQYASSQSFSLQDAGIIHGYPKEKGITLTIDLCPSHKPLDRNIFTDLMAAFGTIEKPVPVALSLSGHFLENHRDDIGWLQQLEKNNAIRITWVNHTYSHFYDPKFPLQENFLLKPGTDINFEILQNEVVMLEQGLIPSVFFRFPGLVSDNKVVGLVTDYGLIPIGSDAWLAKGQLATSGSIVLIHGNGNEPVGVSDFIRLLKNEKNAVLEKQWLLYDLSNSIGSEFKN</sequence>
<reference evidence="2 3" key="1">
    <citation type="submission" date="2019-04" db="EMBL/GenBank/DDBJ databases">
        <title>Flavobacterium sp. nov. isolated from construction timber.</title>
        <authorList>
            <person name="Lin S.-Y."/>
            <person name="Chang C.-T."/>
            <person name="Young C.-C."/>
        </authorList>
    </citation>
    <scope>NUCLEOTIDE SEQUENCE [LARGE SCALE GENOMIC DNA]</scope>
    <source>
        <strain evidence="2 3">CC-CTC003</strain>
    </source>
</reference>
<dbReference type="AlphaFoldDB" id="A0A4V3W8L3"/>
<feature type="signal peptide" evidence="1">
    <location>
        <begin position="1"/>
        <end position="20"/>
    </location>
</feature>
<gene>
    <name evidence="2" type="ORF">E6C50_08295</name>
</gene>
<dbReference type="CDD" id="cd10963">
    <property type="entry name" value="CE4_RC0012_like"/>
    <property type="match status" value="1"/>
</dbReference>
<protein>
    <submittedName>
        <fullName evidence="2">Polysaccharide deacetylase</fullName>
    </submittedName>
</protein>
<proteinExistence type="predicted"/>
<name>A0A4V3W8L3_9FLAO</name>
<dbReference type="EMBL" id="SSNZ01000002">
    <property type="protein sequence ID" value="THF51750.1"/>
    <property type="molecule type" value="Genomic_DNA"/>
</dbReference>
<dbReference type="GO" id="GO:0005975">
    <property type="term" value="P:carbohydrate metabolic process"/>
    <property type="evidence" value="ECO:0007669"/>
    <property type="project" value="InterPro"/>
</dbReference>
<comment type="caution">
    <text evidence="2">The sequence shown here is derived from an EMBL/GenBank/DDBJ whole genome shotgun (WGS) entry which is preliminary data.</text>
</comment>
<dbReference type="RefSeq" id="WP_136402734.1">
    <property type="nucleotide sequence ID" value="NZ_SSNZ01000002.1"/>
</dbReference>
<dbReference type="Gene3D" id="3.20.20.370">
    <property type="entry name" value="Glycoside hydrolase/deacetylase"/>
    <property type="match status" value="1"/>
</dbReference>
<evidence type="ECO:0000313" key="3">
    <source>
        <dbReference type="Proteomes" id="UP000307507"/>
    </source>
</evidence>
<dbReference type="OrthoDB" id="1331280at2"/>
<dbReference type="InterPro" id="IPR011330">
    <property type="entry name" value="Glyco_hydro/deAcase_b/a-brl"/>
</dbReference>
<keyword evidence="3" id="KW-1185">Reference proteome</keyword>